<dbReference type="Pfam" id="PF02272">
    <property type="entry name" value="DHHA1"/>
    <property type="match status" value="1"/>
</dbReference>
<gene>
    <name evidence="9" type="ORF">ING2E5B_0032</name>
</gene>
<feature type="domain" description="RecJ OB" evidence="8">
    <location>
        <begin position="459"/>
        <end position="568"/>
    </location>
</feature>
<feature type="domain" description="DDH" evidence="6">
    <location>
        <begin position="82"/>
        <end position="232"/>
    </location>
</feature>
<evidence type="ECO:0000256" key="1">
    <source>
        <dbReference type="ARBA" id="ARBA00005915"/>
    </source>
</evidence>
<dbReference type="HOGENOM" id="CLU_009736_5_2_10"/>
<dbReference type="PANTHER" id="PTHR30255:SF2">
    <property type="entry name" value="SINGLE-STRANDED-DNA-SPECIFIC EXONUCLEASE RECJ"/>
    <property type="match status" value="1"/>
</dbReference>
<dbReference type="KEGG" id="pbt:ING2E5B_0032"/>
<dbReference type="Gene3D" id="3.10.310.30">
    <property type="match status" value="1"/>
</dbReference>
<proteinExistence type="inferred from homology"/>
<evidence type="ECO:0000259" key="6">
    <source>
        <dbReference type="Pfam" id="PF01368"/>
    </source>
</evidence>
<keyword evidence="5 9" id="KW-0269">Exonuclease</keyword>
<protein>
    <recommendedName>
        <fullName evidence="2">Single-stranded-DNA-specific exonuclease RecJ</fullName>
    </recommendedName>
</protein>
<feature type="domain" description="DHHA1" evidence="7">
    <location>
        <begin position="350"/>
        <end position="442"/>
    </location>
</feature>
<evidence type="ECO:0000256" key="3">
    <source>
        <dbReference type="ARBA" id="ARBA00022722"/>
    </source>
</evidence>
<dbReference type="EMBL" id="LN515532">
    <property type="protein sequence ID" value="CEA14646.1"/>
    <property type="molecule type" value="Genomic_DNA"/>
</dbReference>
<name>A0A098BXC1_9BACT</name>
<comment type="similarity">
    <text evidence="1">Belongs to the RecJ family.</text>
</comment>
<dbReference type="GO" id="GO:0008409">
    <property type="term" value="F:5'-3' exonuclease activity"/>
    <property type="evidence" value="ECO:0007669"/>
    <property type="project" value="InterPro"/>
</dbReference>
<evidence type="ECO:0000259" key="7">
    <source>
        <dbReference type="Pfam" id="PF02272"/>
    </source>
</evidence>
<evidence type="ECO:0000313" key="9">
    <source>
        <dbReference type="EMBL" id="CEA14646.1"/>
    </source>
</evidence>
<evidence type="ECO:0000256" key="4">
    <source>
        <dbReference type="ARBA" id="ARBA00022801"/>
    </source>
</evidence>
<dbReference type="InterPro" id="IPR041122">
    <property type="entry name" value="RecJ_OB"/>
</dbReference>
<accession>A0A098BXC1</accession>
<dbReference type="Gene3D" id="3.90.1640.30">
    <property type="match status" value="1"/>
</dbReference>
<keyword evidence="4" id="KW-0378">Hydrolase</keyword>
<dbReference type="NCBIfam" id="TIGR00644">
    <property type="entry name" value="recJ"/>
    <property type="match status" value="1"/>
</dbReference>
<evidence type="ECO:0000313" key="10">
    <source>
        <dbReference type="Proteomes" id="UP000032417"/>
    </source>
</evidence>
<evidence type="ECO:0000256" key="5">
    <source>
        <dbReference type="ARBA" id="ARBA00022839"/>
    </source>
</evidence>
<dbReference type="SUPFAM" id="SSF64182">
    <property type="entry name" value="DHH phosphoesterases"/>
    <property type="match status" value="1"/>
</dbReference>
<dbReference type="AlphaFoldDB" id="A0A098BXC1"/>
<sequence length="571" mass="64617">MTYRWNYSTLSDYQKNKKDELAKELNLNPVLAELLINKGIETKEEAMKFLYPSLDDLHDPFLLPDMDKAIRRIEKALGEKERILIYGDYDVDGTTAVALVYKFFRGITNNIDYYIPDRYDEGYGISFQGIDYAVKTGVKLIISLDCGIKALTKVQYAKEKGIDFIIGDHHVPDEKLPDAVAVVDAKRSDSKYPYDELSGCGVGFKIVQAFSQRNGYPFSDIEPLLDLVAVSIASDIVPITGENRIMTHYGLKQLNSNPSFGLRGIIEICGLHRKHITVNDIVFKIGPRINASGRMMNGKEAVDLMLANDMTSAREKSLNIDQYNLDRRELDKKITDEAIDYIDNNLDIENQTCIVLYNETWHKGIVGIVASRLSEKYYRPAVVLTKSSGMISGSARSVPGFDVYKAIESCRDILENFGGHTYAAGLTLREENLPEFRERFKRLSFDGLEPKMMSPQITVDAEITFSQITPDFIEGLKLFNPFGPENENPVFLTRNVTDSGYSKLVGKGQRHIKLDIIDSSVRTPLPGIAFAQHYYYERIKEGKPVDICYTIEENTHGSRSYTQLMVKDIKE</sequence>
<dbReference type="Pfam" id="PF17768">
    <property type="entry name" value="RecJ_OB"/>
    <property type="match status" value="1"/>
</dbReference>
<dbReference type="Pfam" id="PF01368">
    <property type="entry name" value="DHH"/>
    <property type="match status" value="1"/>
</dbReference>
<dbReference type="GO" id="GO:0006281">
    <property type="term" value="P:DNA repair"/>
    <property type="evidence" value="ECO:0007669"/>
    <property type="project" value="InterPro"/>
</dbReference>
<dbReference type="OrthoDB" id="9809852at2"/>
<dbReference type="InterPro" id="IPR038763">
    <property type="entry name" value="DHH_sf"/>
</dbReference>
<dbReference type="InterPro" id="IPR003156">
    <property type="entry name" value="DHHA1_dom"/>
</dbReference>
<dbReference type="InterPro" id="IPR051673">
    <property type="entry name" value="SSDNA_exonuclease_RecJ"/>
</dbReference>
<dbReference type="GO" id="GO:0003676">
    <property type="term" value="F:nucleic acid binding"/>
    <property type="evidence" value="ECO:0007669"/>
    <property type="project" value="InterPro"/>
</dbReference>
<reference evidence="9 10" key="1">
    <citation type="submission" date="2014-08" db="EMBL/GenBank/DDBJ databases">
        <authorList>
            <person name="Wibberg D."/>
        </authorList>
    </citation>
    <scope>NUCLEOTIDE SEQUENCE [LARGE SCALE GENOMIC DNA]</scope>
    <source>
        <strain evidence="10">ING2-E5B</strain>
    </source>
</reference>
<keyword evidence="3" id="KW-0540">Nuclease</keyword>
<evidence type="ECO:0000256" key="2">
    <source>
        <dbReference type="ARBA" id="ARBA00019841"/>
    </source>
</evidence>
<dbReference type="STRING" id="1562970.ING2E5B_0032"/>
<dbReference type="PANTHER" id="PTHR30255">
    <property type="entry name" value="SINGLE-STRANDED-DNA-SPECIFIC EXONUCLEASE RECJ"/>
    <property type="match status" value="1"/>
</dbReference>
<dbReference type="GO" id="GO:0006310">
    <property type="term" value="P:DNA recombination"/>
    <property type="evidence" value="ECO:0007669"/>
    <property type="project" value="InterPro"/>
</dbReference>
<keyword evidence="10" id="KW-1185">Reference proteome</keyword>
<dbReference type="Proteomes" id="UP000032417">
    <property type="component" value="Chromosome 1"/>
</dbReference>
<organism evidence="9 10">
    <name type="scientific">Fermentimonas caenicola</name>
    <dbReference type="NCBI Taxonomy" id="1562970"/>
    <lineage>
        <taxon>Bacteria</taxon>
        <taxon>Pseudomonadati</taxon>
        <taxon>Bacteroidota</taxon>
        <taxon>Bacteroidia</taxon>
        <taxon>Bacteroidales</taxon>
        <taxon>Dysgonomonadaceae</taxon>
        <taxon>Fermentimonas</taxon>
    </lineage>
</organism>
<dbReference type="PATRIC" id="fig|1562970.3.peg.31"/>
<dbReference type="InterPro" id="IPR004610">
    <property type="entry name" value="RecJ"/>
</dbReference>
<dbReference type="InterPro" id="IPR001667">
    <property type="entry name" value="DDH_dom"/>
</dbReference>
<evidence type="ECO:0000259" key="8">
    <source>
        <dbReference type="Pfam" id="PF17768"/>
    </source>
</evidence>